<dbReference type="AlphaFoldDB" id="A0A2W4QZM0"/>
<reference evidence="1 2" key="1">
    <citation type="journal article" date="2018" name="Aquat. Microb. Ecol.">
        <title>Gammaproteobacterial methanotrophs dominate.</title>
        <authorList>
            <person name="Rissanen A.J."/>
            <person name="Saarenheimo J."/>
            <person name="Tiirola M."/>
            <person name="Peura S."/>
            <person name="Aalto S.L."/>
            <person name="Karvinen A."/>
            <person name="Nykanen H."/>
        </authorList>
    </citation>
    <scope>NUCLEOTIDE SEQUENCE [LARGE SCALE GENOMIC DNA]</scope>
    <source>
        <strain evidence="1">AMbin10</strain>
    </source>
</reference>
<name>A0A2W4QZM0_9GAMM</name>
<evidence type="ECO:0000313" key="1">
    <source>
        <dbReference type="EMBL" id="PZN77262.1"/>
    </source>
</evidence>
<gene>
    <name evidence="1" type="ORF">DM484_15105</name>
</gene>
<protein>
    <submittedName>
        <fullName evidence="1">Uncharacterized protein</fullName>
    </submittedName>
</protein>
<organism evidence="1 2">
    <name type="scientific">Candidatus Methylumidiphilus alinenensis</name>
    <dbReference type="NCBI Taxonomy" id="2202197"/>
    <lineage>
        <taxon>Bacteria</taxon>
        <taxon>Pseudomonadati</taxon>
        <taxon>Pseudomonadota</taxon>
        <taxon>Gammaproteobacteria</taxon>
        <taxon>Methylococcales</taxon>
        <taxon>Candidatus Methylumidiphilus</taxon>
    </lineage>
</organism>
<dbReference type="Proteomes" id="UP000249396">
    <property type="component" value="Unassembled WGS sequence"/>
</dbReference>
<dbReference type="EMBL" id="QJPH01000340">
    <property type="protein sequence ID" value="PZN77262.1"/>
    <property type="molecule type" value="Genomic_DNA"/>
</dbReference>
<comment type="caution">
    <text evidence="1">The sequence shown here is derived from an EMBL/GenBank/DDBJ whole genome shotgun (WGS) entry which is preliminary data.</text>
</comment>
<evidence type="ECO:0000313" key="2">
    <source>
        <dbReference type="Proteomes" id="UP000249396"/>
    </source>
</evidence>
<sequence>MATQTSVYLPDELLAELVRRAPEQNARSNLMVEALQYFFRTHQGVHEELDKINAFADELNQEAEDVLDYQVMP</sequence>
<accession>A0A2W4QZM0</accession>
<proteinExistence type="predicted"/>